<keyword evidence="2" id="KW-1185">Reference proteome</keyword>
<evidence type="ECO:0000313" key="1">
    <source>
        <dbReference type="EMBL" id="KAE8672993.1"/>
    </source>
</evidence>
<dbReference type="EMBL" id="VEPZ02001439">
    <property type="protein sequence ID" value="KAE8672993.1"/>
    <property type="molecule type" value="Genomic_DNA"/>
</dbReference>
<comment type="caution">
    <text evidence="1">The sequence shown here is derived from an EMBL/GenBank/DDBJ whole genome shotgun (WGS) entry which is preliminary data.</text>
</comment>
<dbReference type="PANTHER" id="PTHR13445:SF5">
    <property type="entry name" value="PROTEIN TSSC4"/>
    <property type="match status" value="1"/>
</dbReference>
<dbReference type="PANTHER" id="PTHR13445">
    <property type="entry name" value="TUMOR SUPPRESSING SUBTRANSFERABLE CANDIDATE 4 TSSC4"/>
    <property type="match status" value="1"/>
</dbReference>
<organism evidence="1 2">
    <name type="scientific">Hibiscus syriacus</name>
    <name type="common">Rose of Sharon</name>
    <dbReference type="NCBI Taxonomy" id="106335"/>
    <lineage>
        <taxon>Eukaryota</taxon>
        <taxon>Viridiplantae</taxon>
        <taxon>Streptophyta</taxon>
        <taxon>Embryophyta</taxon>
        <taxon>Tracheophyta</taxon>
        <taxon>Spermatophyta</taxon>
        <taxon>Magnoliopsida</taxon>
        <taxon>eudicotyledons</taxon>
        <taxon>Gunneridae</taxon>
        <taxon>Pentapetalae</taxon>
        <taxon>rosids</taxon>
        <taxon>malvids</taxon>
        <taxon>Malvales</taxon>
        <taxon>Malvaceae</taxon>
        <taxon>Malvoideae</taxon>
        <taxon>Hibiscus</taxon>
    </lineage>
</organism>
<reference evidence="1" key="1">
    <citation type="submission" date="2019-09" db="EMBL/GenBank/DDBJ databases">
        <title>Draft genome information of white flower Hibiscus syriacus.</title>
        <authorList>
            <person name="Kim Y.-M."/>
        </authorList>
    </citation>
    <scope>NUCLEOTIDE SEQUENCE [LARGE SCALE GENOMIC DNA]</scope>
    <source>
        <strain evidence="1">YM2019G1</strain>
    </source>
</reference>
<dbReference type="InterPro" id="IPR029338">
    <property type="entry name" value="TSSC4"/>
</dbReference>
<sequence length="212" mass="24111">MTVASGRENAGERLYMNDITDHGSFLNSHYILQRALNHTSSKDHRANHMVAKIRLKEDDEKGQKVNYRDMPNSEIRESLDVKETNNVCQFRFTADVALPAEHARSLPDYLRNPSRYTCYSFCSSSEVGEESNAQTWDDVLKLDSSSKSTESLSEHDDAPRDLLKSLTFVPKRKSGNLQQGSGICDLQEKITARGIRPRGLKRTSFNYLKVCY</sequence>
<name>A0A6A2XBN9_HIBSY</name>
<gene>
    <name evidence="1" type="ORF">F3Y22_tig00111832pilonHSYRG00109</name>
</gene>
<dbReference type="AlphaFoldDB" id="A0A6A2XBN9"/>
<protein>
    <submittedName>
        <fullName evidence="1">Uncharacterized protein</fullName>
    </submittedName>
</protein>
<proteinExistence type="predicted"/>
<accession>A0A6A2XBN9</accession>
<evidence type="ECO:0000313" key="2">
    <source>
        <dbReference type="Proteomes" id="UP000436088"/>
    </source>
</evidence>
<dbReference type="Proteomes" id="UP000436088">
    <property type="component" value="Unassembled WGS sequence"/>
</dbReference>